<dbReference type="InterPro" id="IPR013647">
    <property type="entry name" value="OligopepF_N_dom"/>
</dbReference>
<feature type="domain" description="Oligopeptidase F N-terminal" evidence="8">
    <location>
        <begin position="114"/>
        <end position="182"/>
    </location>
</feature>
<keyword evidence="6" id="KW-0482">Metalloprotease</keyword>
<dbReference type="RefSeq" id="WP_048094117.1">
    <property type="nucleotide sequence ID" value="NZ_JMIY01000010.1"/>
</dbReference>
<evidence type="ECO:0000256" key="4">
    <source>
        <dbReference type="ARBA" id="ARBA00022801"/>
    </source>
</evidence>
<dbReference type="EC" id="3.4.24.-" evidence="9"/>
<protein>
    <submittedName>
        <fullName evidence="9">Oligoendopeptidase F</fullName>
        <ecNumber evidence="9">3.4.24.-</ecNumber>
    </submittedName>
</protein>
<evidence type="ECO:0000256" key="3">
    <source>
        <dbReference type="ARBA" id="ARBA00022723"/>
    </source>
</evidence>
<evidence type="ECO:0000256" key="2">
    <source>
        <dbReference type="ARBA" id="ARBA00022670"/>
    </source>
</evidence>
<keyword evidence="2" id="KW-0645">Protease</keyword>
<comment type="caution">
    <text evidence="9">The sequence shown here is derived from an EMBL/GenBank/DDBJ whole genome shotgun (WGS) entry which is preliminary data.</text>
</comment>
<name>A0A062UTA3_9EURY</name>
<evidence type="ECO:0000259" key="7">
    <source>
        <dbReference type="Pfam" id="PF01432"/>
    </source>
</evidence>
<feature type="domain" description="Peptidase M3A/M3B catalytic" evidence="7">
    <location>
        <begin position="197"/>
        <end position="577"/>
    </location>
</feature>
<dbReference type="GO" id="GO:0046872">
    <property type="term" value="F:metal ion binding"/>
    <property type="evidence" value="ECO:0007669"/>
    <property type="project" value="UniProtKB-KW"/>
</dbReference>
<dbReference type="SUPFAM" id="SSF55486">
    <property type="entry name" value="Metalloproteases ('zincins'), catalytic domain"/>
    <property type="match status" value="1"/>
</dbReference>
<dbReference type="Pfam" id="PF01432">
    <property type="entry name" value="Peptidase_M3"/>
    <property type="match status" value="1"/>
</dbReference>
<dbReference type="InterPro" id="IPR045090">
    <property type="entry name" value="Pept_M3A_M3B"/>
</dbReference>
<comment type="cofactor">
    <cofactor evidence="1">
        <name>Zn(2+)</name>
        <dbReference type="ChEBI" id="CHEBI:29105"/>
    </cofactor>
</comment>
<evidence type="ECO:0000313" key="10">
    <source>
        <dbReference type="Proteomes" id="UP000027153"/>
    </source>
</evidence>
<dbReference type="GO" id="GO:0006508">
    <property type="term" value="P:proteolysis"/>
    <property type="evidence" value="ECO:0007669"/>
    <property type="project" value="UniProtKB-KW"/>
</dbReference>
<evidence type="ECO:0000259" key="8">
    <source>
        <dbReference type="Pfam" id="PF08439"/>
    </source>
</evidence>
<dbReference type="PANTHER" id="PTHR11804">
    <property type="entry name" value="PROTEASE M3 THIMET OLIGOPEPTIDASE-RELATED"/>
    <property type="match status" value="1"/>
</dbReference>
<dbReference type="Gene3D" id="1.20.140.70">
    <property type="entry name" value="Oligopeptidase f, N-terminal domain"/>
    <property type="match status" value="1"/>
</dbReference>
<evidence type="ECO:0000313" key="9">
    <source>
        <dbReference type="EMBL" id="KCZ70286.1"/>
    </source>
</evidence>
<dbReference type="InterPro" id="IPR001567">
    <property type="entry name" value="Pept_M3A_M3B_dom"/>
</dbReference>
<dbReference type="GO" id="GO:0006518">
    <property type="term" value="P:peptide metabolic process"/>
    <property type="evidence" value="ECO:0007669"/>
    <property type="project" value="TreeGrafter"/>
</dbReference>
<dbReference type="Gene3D" id="1.10.1370.20">
    <property type="entry name" value="Oligoendopeptidase f, C-terminal domain"/>
    <property type="match status" value="1"/>
</dbReference>
<evidence type="ECO:0000256" key="5">
    <source>
        <dbReference type="ARBA" id="ARBA00022833"/>
    </source>
</evidence>
<proteinExistence type="predicted"/>
<gene>
    <name evidence="9" type="ORF">ANME2D_03476</name>
</gene>
<keyword evidence="4 9" id="KW-0378">Hydrolase</keyword>
<keyword evidence="10" id="KW-1185">Reference proteome</keyword>
<dbReference type="Pfam" id="PF08439">
    <property type="entry name" value="Peptidase_M3_N"/>
    <property type="match status" value="1"/>
</dbReference>
<dbReference type="OrthoDB" id="275607at2157"/>
<organism evidence="9 10">
    <name type="scientific">Candidatus Methanoperedens nitratireducens</name>
    <dbReference type="NCBI Taxonomy" id="1392998"/>
    <lineage>
        <taxon>Archaea</taxon>
        <taxon>Methanobacteriati</taxon>
        <taxon>Methanobacteriota</taxon>
        <taxon>Stenosarchaea group</taxon>
        <taxon>Methanomicrobia</taxon>
        <taxon>Methanosarcinales</taxon>
        <taxon>ANME-2 cluster</taxon>
        <taxon>Candidatus Methanoperedentaceae</taxon>
        <taxon>Candidatus Methanoperedens</taxon>
    </lineage>
</organism>
<dbReference type="GO" id="GO:0004222">
    <property type="term" value="F:metalloendopeptidase activity"/>
    <property type="evidence" value="ECO:0007669"/>
    <property type="project" value="InterPro"/>
</dbReference>
<accession>A0A062UTA3</accession>
<dbReference type="AlphaFoldDB" id="A0A062UTA3"/>
<keyword evidence="5" id="KW-0862">Zinc</keyword>
<dbReference type="Proteomes" id="UP000027153">
    <property type="component" value="Unassembled WGS sequence"/>
</dbReference>
<dbReference type="CDD" id="cd09610">
    <property type="entry name" value="M3B_PepF"/>
    <property type="match status" value="1"/>
</dbReference>
<keyword evidence="3" id="KW-0479">Metal-binding</keyword>
<evidence type="ECO:0000256" key="6">
    <source>
        <dbReference type="ARBA" id="ARBA00023049"/>
    </source>
</evidence>
<dbReference type="InterPro" id="IPR042088">
    <property type="entry name" value="OligoPept_F_C"/>
</dbReference>
<reference evidence="9 10" key="1">
    <citation type="journal article" date="2013" name="Nature">
        <title>Anaerobic oxidation of methane coupled to nitrate reduction in a novel archaeal lineage.</title>
        <authorList>
            <person name="Haroon M.F."/>
            <person name="Hu S."/>
            <person name="Shi Y."/>
            <person name="Imelfort M."/>
            <person name="Keller J."/>
            <person name="Hugenholtz P."/>
            <person name="Yuan Z."/>
            <person name="Tyson G.W."/>
        </authorList>
    </citation>
    <scope>NUCLEOTIDE SEQUENCE [LARGE SCALE GENOMIC DNA]</scope>
    <source>
        <strain evidence="9 10">ANME-2d</strain>
    </source>
</reference>
<sequence length="590" mass="68201">MRNKLGSEDVIWDLTHLYKGINDENIKKDTEDIRNRITAFSIKYRGKIKDISPAELLDSVTELEEINQRTERIGSLAYLNFVTQSDNPESGAFLQRFHETASQFQRDLVFFDIEWASLDESIAQPLLESPEISKYRHYMKKIREYRPHQLTEIEEKLLAEISPVGSSSWNKLFEKLLSRMKFGRAGRTEEEVLSDLYNPDRQVRINASCEFTEGLSAQLHVLTHIFNIILADKMIMDRLRKYPDWISSMNLDNEIDEKVELALVDAVRSRYDIPQRYYGLKKRLLGLDELFDYDRYAPLPVSSDKVVPWGECRDIVLSAYNDFSPVMKDIARMFFDGRWIHAPVMPGKRGGAFSDPCTPDVHPYVMVNYTGKNRDVQTTAHELGHGVHQYLAGRQQGYFNSKTPLVMAETASVFGEMLVFRSLLDGAEGRDEKLGLLCNKLEEMFATVFRQIAMNRFEDAIHNERRSRGELSRERFGELWIKTQKEMFGDSITLTENYTVWWSYIPHFLEAPGYVYAYAFGELLVLSLYKMFTEEGGGFVPEYLKLLASGGRDSPARLLDDFGIRLDNPDFWLEGLGIMDEMLKQAEELV</sequence>
<dbReference type="PANTHER" id="PTHR11804:SF5">
    <property type="entry name" value="OLIGOENDOPEPTIDASE F"/>
    <property type="match status" value="1"/>
</dbReference>
<dbReference type="EMBL" id="JMIY01000010">
    <property type="protein sequence ID" value="KCZ70286.1"/>
    <property type="molecule type" value="Genomic_DNA"/>
</dbReference>
<dbReference type="PATRIC" id="fig|1392998.3.peg.3467"/>
<evidence type="ECO:0000256" key="1">
    <source>
        <dbReference type="ARBA" id="ARBA00001947"/>
    </source>
</evidence>